<feature type="region of interest" description="Disordered" evidence="6">
    <location>
        <begin position="12"/>
        <end position="53"/>
    </location>
</feature>
<feature type="compositionally biased region" description="Low complexity" evidence="6">
    <location>
        <begin position="118"/>
        <end position="134"/>
    </location>
</feature>
<feature type="compositionally biased region" description="Basic and acidic residues" evidence="6">
    <location>
        <begin position="44"/>
        <end position="53"/>
    </location>
</feature>
<sequence length="356" mass="38890">MEFSHLEANLVARPNSIDQGLPAMAEDSGERGSVRLPPEDDADGGVRDGRGVHGDDVRVMEWVDGLPSGEDLIPLSQPLVSPELAAAFSIPPPDLKTMLDIHRATQHTISNLRRQQKPSKSSPAAATPKPSSAADPKEFSTSQKPSRCPDQGPGSSAMETIAEIEGDSSSLPTENSAEDNSSRMPKRPRLVWTPQLHKRFVDVVAHLGIKNAVPKTIMQLMNVDGLTRENVASHLQKYRLYLKRMQGLSNDGPSSSDHLFASTPVPQSLQEQPMQQPMPYAVPTMIPMQVYSIPHHHAHGVVPVNNHLGGRLYNGFDSFQPYAHNDWLGGSKFASIVSNPHVSPNDNNRTGEKQKQ</sequence>
<dbReference type="InterPro" id="IPR006447">
    <property type="entry name" value="Myb_dom_plants"/>
</dbReference>
<dbReference type="FunFam" id="1.10.10.60:FF:000007">
    <property type="entry name" value="Two-component response regulator"/>
    <property type="match status" value="1"/>
</dbReference>
<evidence type="ECO:0000256" key="1">
    <source>
        <dbReference type="ARBA" id="ARBA00004123"/>
    </source>
</evidence>
<dbReference type="Gene3D" id="1.10.10.60">
    <property type="entry name" value="Homeodomain-like"/>
    <property type="match status" value="1"/>
</dbReference>
<keyword evidence="3" id="KW-0238">DNA-binding</keyword>
<dbReference type="NCBIfam" id="TIGR01557">
    <property type="entry name" value="myb_SHAQKYF"/>
    <property type="match status" value="1"/>
</dbReference>
<dbReference type="GO" id="GO:0003700">
    <property type="term" value="F:DNA-binding transcription factor activity"/>
    <property type="evidence" value="ECO:0007669"/>
    <property type="project" value="InterPro"/>
</dbReference>
<dbReference type="AlphaFoldDB" id="A0AAV7H4Q5"/>
<evidence type="ECO:0000256" key="4">
    <source>
        <dbReference type="ARBA" id="ARBA00023163"/>
    </source>
</evidence>
<evidence type="ECO:0000256" key="6">
    <source>
        <dbReference type="SAM" id="MobiDB-lite"/>
    </source>
</evidence>
<evidence type="ECO:0000256" key="5">
    <source>
        <dbReference type="ARBA" id="ARBA00023242"/>
    </source>
</evidence>
<dbReference type="EMBL" id="JAGFBR010000009">
    <property type="protein sequence ID" value="KAH0462618.1"/>
    <property type="molecule type" value="Genomic_DNA"/>
</dbReference>
<proteinExistence type="predicted"/>
<dbReference type="PROSITE" id="PS51294">
    <property type="entry name" value="HTH_MYB"/>
    <property type="match status" value="1"/>
</dbReference>
<dbReference type="GO" id="GO:0003677">
    <property type="term" value="F:DNA binding"/>
    <property type="evidence" value="ECO:0007669"/>
    <property type="project" value="UniProtKB-KW"/>
</dbReference>
<dbReference type="InterPro" id="IPR001005">
    <property type="entry name" value="SANT/Myb"/>
</dbReference>
<keyword evidence="9" id="KW-1185">Reference proteome</keyword>
<comment type="subcellular location">
    <subcellularLocation>
        <location evidence="1">Nucleus</location>
    </subcellularLocation>
</comment>
<evidence type="ECO:0000313" key="8">
    <source>
        <dbReference type="EMBL" id="KAH0462618.1"/>
    </source>
</evidence>
<dbReference type="SUPFAM" id="SSF46689">
    <property type="entry name" value="Homeodomain-like"/>
    <property type="match status" value="1"/>
</dbReference>
<dbReference type="PANTHER" id="PTHR31442">
    <property type="entry name" value="HOMEODOMAIN-LIKE SUPERFAMILY PROTEIN-RELATED"/>
    <property type="match status" value="1"/>
</dbReference>
<dbReference type="PANTHER" id="PTHR31442:SF21">
    <property type="entry name" value="TRANSCRIPTION FACTOR BOA-RELATED"/>
    <property type="match status" value="1"/>
</dbReference>
<feature type="region of interest" description="Disordered" evidence="6">
    <location>
        <begin position="109"/>
        <end position="189"/>
    </location>
</feature>
<evidence type="ECO:0000256" key="3">
    <source>
        <dbReference type="ARBA" id="ARBA00023125"/>
    </source>
</evidence>
<keyword evidence="4" id="KW-0804">Transcription</keyword>
<gene>
    <name evidence="8" type="ORF">IEQ34_010193</name>
</gene>
<dbReference type="InterPro" id="IPR009057">
    <property type="entry name" value="Homeodomain-like_sf"/>
</dbReference>
<reference evidence="8 9" key="1">
    <citation type="journal article" date="2021" name="Hortic Res">
        <title>Chromosome-scale assembly of the Dendrobium chrysotoxum genome enhances the understanding of orchid evolution.</title>
        <authorList>
            <person name="Zhang Y."/>
            <person name="Zhang G.Q."/>
            <person name="Zhang D."/>
            <person name="Liu X.D."/>
            <person name="Xu X.Y."/>
            <person name="Sun W.H."/>
            <person name="Yu X."/>
            <person name="Zhu X."/>
            <person name="Wang Z.W."/>
            <person name="Zhao X."/>
            <person name="Zhong W.Y."/>
            <person name="Chen H."/>
            <person name="Yin W.L."/>
            <person name="Huang T."/>
            <person name="Niu S.C."/>
            <person name="Liu Z.J."/>
        </authorList>
    </citation>
    <scope>NUCLEOTIDE SEQUENCE [LARGE SCALE GENOMIC DNA]</scope>
    <source>
        <strain evidence="8">Lindl</strain>
    </source>
</reference>
<organism evidence="8 9">
    <name type="scientific">Dendrobium chrysotoxum</name>
    <name type="common">Orchid</name>
    <dbReference type="NCBI Taxonomy" id="161865"/>
    <lineage>
        <taxon>Eukaryota</taxon>
        <taxon>Viridiplantae</taxon>
        <taxon>Streptophyta</taxon>
        <taxon>Embryophyta</taxon>
        <taxon>Tracheophyta</taxon>
        <taxon>Spermatophyta</taxon>
        <taxon>Magnoliopsida</taxon>
        <taxon>Liliopsida</taxon>
        <taxon>Asparagales</taxon>
        <taxon>Orchidaceae</taxon>
        <taxon>Epidendroideae</taxon>
        <taxon>Malaxideae</taxon>
        <taxon>Dendrobiinae</taxon>
        <taxon>Dendrobium</taxon>
    </lineage>
</organism>
<dbReference type="GO" id="GO:0005634">
    <property type="term" value="C:nucleus"/>
    <property type="evidence" value="ECO:0007669"/>
    <property type="project" value="UniProtKB-SubCell"/>
</dbReference>
<protein>
    <recommendedName>
        <fullName evidence="7">HTH myb-type domain-containing protein</fullName>
    </recommendedName>
</protein>
<keyword evidence="2" id="KW-0805">Transcription regulation</keyword>
<feature type="compositionally biased region" description="Polar residues" evidence="6">
    <location>
        <begin position="167"/>
        <end position="183"/>
    </location>
</feature>
<evidence type="ECO:0000313" key="9">
    <source>
        <dbReference type="Proteomes" id="UP000775213"/>
    </source>
</evidence>
<dbReference type="InterPro" id="IPR017930">
    <property type="entry name" value="Myb_dom"/>
</dbReference>
<dbReference type="Pfam" id="PF00249">
    <property type="entry name" value="Myb_DNA-binding"/>
    <property type="match status" value="1"/>
</dbReference>
<keyword evidence="5" id="KW-0539">Nucleus</keyword>
<feature type="domain" description="HTH myb-type" evidence="7">
    <location>
        <begin position="184"/>
        <end position="243"/>
    </location>
</feature>
<evidence type="ECO:0000259" key="7">
    <source>
        <dbReference type="PROSITE" id="PS51294"/>
    </source>
</evidence>
<evidence type="ECO:0000256" key="2">
    <source>
        <dbReference type="ARBA" id="ARBA00023015"/>
    </source>
</evidence>
<name>A0AAV7H4Q5_DENCH</name>
<dbReference type="InterPro" id="IPR044841">
    <property type="entry name" value="LUX/BOA-like"/>
</dbReference>
<comment type="caution">
    <text evidence="8">The sequence shown here is derived from an EMBL/GenBank/DDBJ whole genome shotgun (WGS) entry which is preliminary data.</text>
</comment>
<dbReference type="Proteomes" id="UP000775213">
    <property type="component" value="Unassembled WGS sequence"/>
</dbReference>
<accession>A0AAV7H4Q5</accession>